<dbReference type="InterPro" id="IPR025943">
    <property type="entry name" value="Sigma_54_int_dom_ATP-bd_2"/>
</dbReference>
<dbReference type="EMBL" id="CP137852">
    <property type="protein sequence ID" value="WPB83593.1"/>
    <property type="molecule type" value="Genomic_DNA"/>
</dbReference>
<dbReference type="InterPro" id="IPR027417">
    <property type="entry name" value="P-loop_NTPase"/>
</dbReference>
<evidence type="ECO:0000256" key="5">
    <source>
        <dbReference type="ARBA" id="ARBA00023125"/>
    </source>
</evidence>
<evidence type="ECO:0000256" key="2">
    <source>
        <dbReference type="ARBA" id="ARBA00022840"/>
    </source>
</evidence>
<gene>
    <name evidence="12" type="ORF">R9Z33_15945</name>
</gene>
<dbReference type="PROSITE" id="PS00676">
    <property type="entry name" value="SIGMA54_INTERACT_2"/>
    <property type="match status" value="1"/>
</dbReference>
<dbReference type="Gene3D" id="1.10.8.60">
    <property type="match status" value="1"/>
</dbReference>
<name>A0ABZ0PD22_9PROT</name>
<evidence type="ECO:0000256" key="7">
    <source>
        <dbReference type="ARBA" id="ARBA00023163"/>
    </source>
</evidence>
<feature type="modified residue" description="4-aspartylphosphate" evidence="8">
    <location>
        <position position="55"/>
    </location>
</feature>
<dbReference type="PROSITE" id="PS50110">
    <property type="entry name" value="RESPONSE_REGULATORY"/>
    <property type="match status" value="1"/>
</dbReference>
<feature type="domain" description="Sigma-54 factor interaction" evidence="10">
    <location>
        <begin position="144"/>
        <end position="373"/>
    </location>
</feature>
<dbReference type="Pfam" id="PF00158">
    <property type="entry name" value="Sigma54_activat"/>
    <property type="match status" value="1"/>
</dbReference>
<dbReference type="Proteomes" id="UP001305521">
    <property type="component" value="Chromosome"/>
</dbReference>
<dbReference type="CDD" id="cd00009">
    <property type="entry name" value="AAA"/>
    <property type="match status" value="1"/>
</dbReference>
<keyword evidence="6" id="KW-0010">Activator</keyword>
<dbReference type="RefSeq" id="WP_318647567.1">
    <property type="nucleotide sequence ID" value="NZ_CP137852.1"/>
</dbReference>
<accession>A0ABZ0PD22</accession>
<dbReference type="InterPro" id="IPR009057">
    <property type="entry name" value="Homeodomain-like_sf"/>
</dbReference>
<dbReference type="InterPro" id="IPR001789">
    <property type="entry name" value="Sig_transdc_resp-reg_receiver"/>
</dbReference>
<dbReference type="Pfam" id="PF25601">
    <property type="entry name" value="AAA_lid_14"/>
    <property type="match status" value="1"/>
</dbReference>
<dbReference type="Pfam" id="PF00072">
    <property type="entry name" value="Response_reg"/>
    <property type="match status" value="1"/>
</dbReference>
<dbReference type="InterPro" id="IPR002078">
    <property type="entry name" value="Sigma_54_int"/>
</dbReference>
<keyword evidence="1" id="KW-0547">Nucleotide-binding</keyword>
<keyword evidence="5" id="KW-0238">DNA-binding</keyword>
<dbReference type="InterPro" id="IPR002197">
    <property type="entry name" value="HTH_Fis"/>
</dbReference>
<dbReference type="PROSITE" id="PS00688">
    <property type="entry name" value="SIGMA54_INTERACT_3"/>
    <property type="match status" value="1"/>
</dbReference>
<evidence type="ECO:0000256" key="9">
    <source>
        <dbReference type="SAM" id="MobiDB-lite"/>
    </source>
</evidence>
<protein>
    <submittedName>
        <fullName evidence="12">Sigma-54 dependent transcriptional regulator</fullName>
    </submittedName>
</protein>
<dbReference type="SUPFAM" id="SSF52172">
    <property type="entry name" value="CheY-like"/>
    <property type="match status" value="1"/>
</dbReference>
<reference evidence="12 13" key="1">
    <citation type="submission" date="2023-11" db="EMBL/GenBank/DDBJ databases">
        <title>Arctic aerobic anoxygenic photoheterotroph Sediminicoccus rosea KRV36 adapts its photosynthesis to long days of polar summer.</title>
        <authorList>
            <person name="Tomasch J."/>
            <person name="Kopejtka K."/>
            <person name="Bily T."/>
            <person name="Gardiner A.T."/>
            <person name="Gardian Z."/>
            <person name="Shivaramu S."/>
            <person name="Koblizek M."/>
            <person name="Engelhardt F."/>
            <person name="Kaftan D."/>
        </authorList>
    </citation>
    <scope>NUCLEOTIDE SEQUENCE [LARGE SCALE GENOMIC DNA]</scope>
    <source>
        <strain evidence="12 13">R-30</strain>
    </source>
</reference>
<proteinExistence type="predicted"/>
<dbReference type="InterPro" id="IPR058031">
    <property type="entry name" value="AAA_lid_NorR"/>
</dbReference>
<dbReference type="Pfam" id="PF02954">
    <property type="entry name" value="HTH_8"/>
    <property type="match status" value="1"/>
</dbReference>
<keyword evidence="13" id="KW-1185">Reference proteome</keyword>
<dbReference type="InterPro" id="IPR003593">
    <property type="entry name" value="AAA+_ATPase"/>
</dbReference>
<dbReference type="SMART" id="SM00448">
    <property type="entry name" value="REC"/>
    <property type="match status" value="1"/>
</dbReference>
<keyword evidence="2" id="KW-0067">ATP-binding</keyword>
<dbReference type="InterPro" id="IPR011006">
    <property type="entry name" value="CheY-like_superfamily"/>
</dbReference>
<evidence type="ECO:0000256" key="8">
    <source>
        <dbReference type="PROSITE-ProRule" id="PRU00169"/>
    </source>
</evidence>
<dbReference type="InterPro" id="IPR025944">
    <property type="entry name" value="Sigma_54_int_dom_CS"/>
</dbReference>
<evidence type="ECO:0000256" key="4">
    <source>
        <dbReference type="ARBA" id="ARBA00023015"/>
    </source>
</evidence>
<feature type="compositionally biased region" description="Pro residues" evidence="9">
    <location>
        <begin position="403"/>
        <end position="425"/>
    </location>
</feature>
<dbReference type="Gene3D" id="1.10.10.60">
    <property type="entry name" value="Homeodomain-like"/>
    <property type="match status" value="1"/>
</dbReference>
<keyword evidence="3" id="KW-0902">Two-component regulatory system</keyword>
<evidence type="ECO:0000259" key="10">
    <source>
        <dbReference type="PROSITE" id="PS50045"/>
    </source>
</evidence>
<evidence type="ECO:0000256" key="3">
    <source>
        <dbReference type="ARBA" id="ARBA00023012"/>
    </source>
</evidence>
<feature type="region of interest" description="Disordered" evidence="9">
    <location>
        <begin position="396"/>
        <end position="425"/>
    </location>
</feature>
<dbReference type="SUPFAM" id="SSF46689">
    <property type="entry name" value="Homeodomain-like"/>
    <property type="match status" value="1"/>
</dbReference>
<dbReference type="SMART" id="SM00382">
    <property type="entry name" value="AAA"/>
    <property type="match status" value="1"/>
</dbReference>
<evidence type="ECO:0000259" key="11">
    <source>
        <dbReference type="PROSITE" id="PS50110"/>
    </source>
</evidence>
<sequence>MSQAPLVLIVEDSPPQVALAQALLRDLGTRIAVAETAQAAHEAITQEAPDVILLDLELPDGKGMDLMRRLKTEGIDSTVIVITANGSIGTAVEAMREGARDFVLKPYNKARLTVTLNNALEARRLTQELQAVKADLAPDRYHGFIGASPAMRAVYRTIESVAASKATVFITGESGTGKELAAEAVHQASPRRKAPFIALNCGAIPKDLLESEIFGHVKGAFTGATENRVGAAKAADGGTLFLDEIGEMPMDMQVKLLRFVQTGSFTPVGATRAEKVDVRFVAATNRDIWAAVEEGRFREDLAYRLYVVPVEMPALRERGADVIMIARAFLKAFAKEERKAFRSLTPEAETVLAAYPWPGNVRQLQNAIRNAVVLHDGPALERGMLPPQLLRAAPRGMAVSPQPAAPVPDAPMPAEPLPSAPVPSTPSGLPLPVPAAAIPVPEPVLAAPLPLEPPPKPAAAAPQEPEFLPMKEIERRAILAALRHTQRDVPRAATLLDINPSTIYRRLITWREEGTLPPEFA</sequence>
<dbReference type="Gene3D" id="3.40.50.2300">
    <property type="match status" value="1"/>
</dbReference>
<keyword evidence="7" id="KW-0804">Transcription</keyword>
<evidence type="ECO:0000313" key="12">
    <source>
        <dbReference type="EMBL" id="WPB83593.1"/>
    </source>
</evidence>
<dbReference type="PANTHER" id="PTHR32071">
    <property type="entry name" value="TRANSCRIPTIONAL REGULATORY PROTEIN"/>
    <property type="match status" value="1"/>
</dbReference>
<keyword evidence="4" id="KW-0805">Transcription regulation</keyword>
<dbReference type="SUPFAM" id="SSF52540">
    <property type="entry name" value="P-loop containing nucleoside triphosphate hydrolases"/>
    <property type="match status" value="1"/>
</dbReference>
<dbReference type="PROSITE" id="PS50045">
    <property type="entry name" value="SIGMA54_INTERACT_4"/>
    <property type="match status" value="1"/>
</dbReference>
<organism evidence="12 13">
    <name type="scientific">Sediminicoccus rosea</name>
    <dbReference type="NCBI Taxonomy" id="1225128"/>
    <lineage>
        <taxon>Bacteria</taxon>
        <taxon>Pseudomonadati</taxon>
        <taxon>Pseudomonadota</taxon>
        <taxon>Alphaproteobacteria</taxon>
        <taxon>Acetobacterales</taxon>
        <taxon>Roseomonadaceae</taxon>
        <taxon>Sediminicoccus</taxon>
    </lineage>
</organism>
<dbReference type="PANTHER" id="PTHR32071:SF117">
    <property type="entry name" value="PTS-DEPENDENT DIHYDROXYACETONE KINASE OPERON REGULATORY PROTEIN-RELATED"/>
    <property type="match status" value="1"/>
</dbReference>
<dbReference type="Gene3D" id="3.40.50.300">
    <property type="entry name" value="P-loop containing nucleotide triphosphate hydrolases"/>
    <property type="match status" value="1"/>
</dbReference>
<evidence type="ECO:0000256" key="1">
    <source>
        <dbReference type="ARBA" id="ARBA00022741"/>
    </source>
</evidence>
<feature type="domain" description="Response regulatory" evidence="11">
    <location>
        <begin position="6"/>
        <end position="120"/>
    </location>
</feature>
<evidence type="ECO:0000313" key="13">
    <source>
        <dbReference type="Proteomes" id="UP001305521"/>
    </source>
</evidence>
<keyword evidence="8" id="KW-0597">Phosphoprotein</keyword>
<evidence type="ECO:0000256" key="6">
    <source>
        <dbReference type="ARBA" id="ARBA00023159"/>
    </source>
</evidence>